<keyword evidence="3" id="KW-1185">Reference proteome</keyword>
<evidence type="ECO:0000313" key="2">
    <source>
        <dbReference type="EMBL" id="CAI9162566.1"/>
    </source>
</evidence>
<sequence length="264" mass="28434">MEISPQTIPICYKQKTLRPATPGTPSSEGTFTSSLSALSFPFHPLFLETQPPKKLSLKTLSPENDARQPLRPHSPERHQRGATHLTSNTEPPLPPAALWPLALPPLPLRPPQPLIAGSPPAKPPARTLPVPGPRPASPEPHRTASPLTGRPAGKRCAPAQGSVFGVSPSALVAQSQSVMPQKPVPLTRTSQASSQARHRDGCVYIEFSRQLVRSSKHVDMAAANHFSLATQPFRTRLLPRPFRCVYLPGAEAGLPPVGSREPGW</sequence>
<name>A0ABN8YNE0_RANTA</name>
<organism evidence="2 3">
    <name type="scientific">Rangifer tarandus platyrhynchus</name>
    <name type="common">Svalbard reindeer</name>
    <dbReference type="NCBI Taxonomy" id="3082113"/>
    <lineage>
        <taxon>Eukaryota</taxon>
        <taxon>Metazoa</taxon>
        <taxon>Chordata</taxon>
        <taxon>Craniata</taxon>
        <taxon>Vertebrata</taxon>
        <taxon>Euteleostomi</taxon>
        <taxon>Mammalia</taxon>
        <taxon>Eutheria</taxon>
        <taxon>Laurasiatheria</taxon>
        <taxon>Artiodactyla</taxon>
        <taxon>Ruminantia</taxon>
        <taxon>Pecora</taxon>
        <taxon>Cervidae</taxon>
        <taxon>Odocoileinae</taxon>
        <taxon>Rangifer</taxon>
    </lineage>
</organism>
<gene>
    <name evidence="2" type="ORF">MRATA1EN1_LOCUS11528</name>
</gene>
<protein>
    <submittedName>
        <fullName evidence="2">Uncharacterized protein</fullName>
    </submittedName>
</protein>
<dbReference type="EMBL" id="OX459957">
    <property type="protein sequence ID" value="CAI9162566.1"/>
    <property type="molecule type" value="Genomic_DNA"/>
</dbReference>
<proteinExistence type="predicted"/>
<feature type="region of interest" description="Disordered" evidence="1">
    <location>
        <begin position="56"/>
        <end position="98"/>
    </location>
</feature>
<evidence type="ECO:0000256" key="1">
    <source>
        <dbReference type="SAM" id="MobiDB-lite"/>
    </source>
</evidence>
<feature type="region of interest" description="Disordered" evidence="1">
    <location>
        <begin position="110"/>
        <end position="155"/>
    </location>
</feature>
<reference evidence="2" key="1">
    <citation type="submission" date="2023-04" db="EMBL/GenBank/DDBJ databases">
        <authorList>
            <consortium name="ELIXIR-Norway"/>
        </authorList>
    </citation>
    <scope>NUCLEOTIDE SEQUENCE [LARGE SCALE GENOMIC DNA]</scope>
</reference>
<accession>A0ABN8YNE0</accession>
<evidence type="ECO:0000313" key="3">
    <source>
        <dbReference type="Proteomes" id="UP001176941"/>
    </source>
</evidence>
<dbReference type="Proteomes" id="UP001176941">
    <property type="component" value="Chromosome 21"/>
</dbReference>
<feature type="compositionally biased region" description="Basic and acidic residues" evidence="1">
    <location>
        <begin position="64"/>
        <end position="79"/>
    </location>
</feature>